<reference evidence="1" key="1">
    <citation type="submission" date="2023-03" db="EMBL/GenBank/DDBJ databases">
        <authorList>
            <person name="Julca I."/>
        </authorList>
    </citation>
    <scope>NUCLEOTIDE SEQUENCE</scope>
</reference>
<evidence type="ECO:0000313" key="2">
    <source>
        <dbReference type="Proteomes" id="UP001161247"/>
    </source>
</evidence>
<proteinExistence type="predicted"/>
<gene>
    <name evidence="1" type="ORF">OLC1_LOCUS24451</name>
</gene>
<accession>A0AAV1EGC8</accession>
<name>A0AAV1EGC8_OLDCO</name>
<keyword evidence="2" id="KW-1185">Reference proteome</keyword>
<protein>
    <submittedName>
        <fullName evidence="1">OLC1v1020221C1</fullName>
    </submittedName>
</protein>
<dbReference type="Proteomes" id="UP001161247">
    <property type="component" value="Chromosome 9"/>
</dbReference>
<dbReference type="AlphaFoldDB" id="A0AAV1EGC8"/>
<organism evidence="1 2">
    <name type="scientific">Oldenlandia corymbosa var. corymbosa</name>
    <dbReference type="NCBI Taxonomy" id="529605"/>
    <lineage>
        <taxon>Eukaryota</taxon>
        <taxon>Viridiplantae</taxon>
        <taxon>Streptophyta</taxon>
        <taxon>Embryophyta</taxon>
        <taxon>Tracheophyta</taxon>
        <taxon>Spermatophyta</taxon>
        <taxon>Magnoliopsida</taxon>
        <taxon>eudicotyledons</taxon>
        <taxon>Gunneridae</taxon>
        <taxon>Pentapetalae</taxon>
        <taxon>asterids</taxon>
        <taxon>lamiids</taxon>
        <taxon>Gentianales</taxon>
        <taxon>Rubiaceae</taxon>
        <taxon>Rubioideae</taxon>
        <taxon>Spermacoceae</taxon>
        <taxon>Hedyotis-Oldenlandia complex</taxon>
        <taxon>Oldenlandia</taxon>
    </lineage>
</organism>
<dbReference type="EMBL" id="OX459126">
    <property type="protein sequence ID" value="CAI9118628.1"/>
    <property type="molecule type" value="Genomic_DNA"/>
</dbReference>
<sequence>MVSSSVLDRIQSALDRVETMLIYSDRRSKVYFESRTLRLWLRNLKTFVLIFSNTELGNDNHVGLFLLRIADTVQTFARKADSWRDGIGMLNNFFFNDRYVIKFELLCKDAREWETKTCLPLKFEMEERYVTLQMKSANDVIHKIIRGSPYHQVLDILDSILEQLVDLLDLDKRCNSNLEVIIGLEDAAPALRDQMVFLISLIRFSISIPMDGPPYHCHTHDLLLAHAEPVSITAARLLLKLNCVEYVRADGIWDEISSLVSRVNPFDLHIHTQVLINGAKSSDQKVDFIAITDVLDGFTSKLWYLLTRPETYSHVIPMEDQLQELYQWLRFLSITLKQPPHNFDLKAKADII</sequence>
<evidence type="ECO:0000313" key="1">
    <source>
        <dbReference type="EMBL" id="CAI9118628.1"/>
    </source>
</evidence>